<dbReference type="Proteomes" id="UP000885750">
    <property type="component" value="Unassembled WGS sequence"/>
</dbReference>
<dbReference type="InterPro" id="IPR035093">
    <property type="entry name" value="RelE/ParE_toxin_dom_sf"/>
</dbReference>
<proteinExistence type="inferred from homology"/>
<evidence type="ECO:0000256" key="2">
    <source>
        <dbReference type="ARBA" id="ARBA00061366"/>
    </source>
</evidence>
<comment type="caution">
    <text evidence="4">The sequence shown here is derived from an EMBL/GenBank/DDBJ whole genome shotgun (WGS) entry which is preliminary data.</text>
</comment>
<feature type="active site" description="Proton donor" evidence="3">
    <location>
        <position position="85"/>
    </location>
</feature>
<evidence type="ECO:0000256" key="3">
    <source>
        <dbReference type="PIRSR" id="PIRSR006156-1"/>
    </source>
</evidence>
<dbReference type="AlphaFoldDB" id="A0A7V2T2B2"/>
<dbReference type="Pfam" id="PF15738">
    <property type="entry name" value="YafQ_toxin"/>
    <property type="match status" value="1"/>
</dbReference>
<dbReference type="PANTHER" id="PTHR40588:SF1">
    <property type="entry name" value="MRNA INTERFERASE TOXIN YAFQ"/>
    <property type="match status" value="1"/>
</dbReference>
<name>A0A7V2T2B2_LEUMU</name>
<dbReference type="PANTHER" id="PTHR40588">
    <property type="entry name" value="MRNA INTERFERASE TOXIN YAFQ"/>
    <property type="match status" value="1"/>
</dbReference>
<dbReference type="PIRSF" id="PIRSF006156">
    <property type="entry name" value="YafQ"/>
    <property type="match status" value="1"/>
</dbReference>
<reference evidence="4" key="1">
    <citation type="journal article" date="2020" name="mSystems">
        <title>Genome- and Community-Level Interaction Insights into Carbon Utilization and Element Cycling Functions of Hydrothermarchaeota in Hydrothermal Sediment.</title>
        <authorList>
            <person name="Zhou Z."/>
            <person name="Liu Y."/>
            <person name="Xu W."/>
            <person name="Pan J."/>
            <person name="Luo Z.H."/>
            <person name="Li M."/>
        </authorList>
    </citation>
    <scope>NUCLEOTIDE SEQUENCE [LARGE SCALE GENOMIC DNA]</scope>
    <source>
        <strain evidence="4">HyVt-493</strain>
    </source>
</reference>
<protein>
    <submittedName>
        <fullName evidence="4">Type II toxin-antitoxin system YafQ family toxin</fullName>
    </submittedName>
</protein>
<dbReference type="InterPro" id="IPR004386">
    <property type="entry name" value="Toxin_YafQ-like"/>
</dbReference>
<dbReference type="GO" id="GO:0004521">
    <property type="term" value="F:RNA endonuclease activity"/>
    <property type="evidence" value="ECO:0007669"/>
    <property type="project" value="TreeGrafter"/>
</dbReference>
<organism evidence="4">
    <name type="scientific">Leucothrix mucor</name>
    <dbReference type="NCBI Taxonomy" id="45248"/>
    <lineage>
        <taxon>Bacteria</taxon>
        <taxon>Pseudomonadati</taxon>
        <taxon>Pseudomonadota</taxon>
        <taxon>Gammaproteobacteria</taxon>
        <taxon>Thiotrichales</taxon>
        <taxon>Thiotrichaceae</taxon>
        <taxon>Leucothrix</taxon>
    </lineage>
</organism>
<comment type="similarity">
    <text evidence="2">Belongs to the RelE toxin family. YafQ subfamily.</text>
</comment>
<accession>A0A7V2T2B2</accession>
<gene>
    <name evidence="4" type="ORF">ENJ51_11115</name>
</gene>
<dbReference type="NCBIfam" id="TIGR00053">
    <property type="entry name" value="YafQ family addiction module toxin"/>
    <property type="match status" value="1"/>
</dbReference>
<dbReference type="Gene3D" id="3.30.2310.20">
    <property type="entry name" value="RelE-like"/>
    <property type="match status" value="1"/>
</dbReference>
<evidence type="ECO:0000256" key="1">
    <source>
        <dbReference type="ARBA" id="ARBA00022649"/>
    </source>
</evidence>
<dbReference type="InterPro" id="IPR007712">
    <property type="entry name" value="RelE/ParE_toxin"/>
</dbReference>
<dbReference type="FunFam" id="3.30.2310.20:FF:000003">
    <property type="entry name" value="Type II toxin-antitoxin system YafQ family toxin"/>
    <property type="match status" value="1"/>
</dbReference>
<dbReference type="GO" id="GO:0006402">
    <property type="term" value="P:mRNA catabolic process"/>
    <property type="evidence" value="ECO:0007669"/>
    <property type="project" value="TreeGrafter"/>
</dbReference>
<dbReference type="SUPFAM" id="SSF143011">
    <property type="entry name" value="RelE-like"/>
    <property type="match status" value="1"/>
</dbReference>
<evidence type="ECO:0000313" key="4">
    <source>
        <dbReference type="EMBL" id="HFC93347.1"/>
    </source>
</evidence>
<dbReference type="EMBL" id="DRMS01000415">
    <property type="protein sequence ID" value="HFC93347.1"/>
    <property type="molecule type" value="Genomic_DNA"/>
</dbReference>
<dbReference type="NCBIfam" id="TIGR02385">
    <property type="entry name" value="RelE_StbE"/>
    <property type="match status" value="1"/>
</dbReference>
<dbReference type="GO" id="GO:0006415">
    <property type="term" value="P:translational termination"/>
    <property type="evidence" value="ECO:0007669"/>
    <property type="project" value="TreeGrafter"/>
</dbReference>
<sequence>MLDIVYSSQFKRDFKKAKKLPFEDLKQLFDVISVLEKNKTLDQKYKDHLLTGNWNQFRECHLKADWLLIYQIQNNELQLARLGSHSELF</sequence>
<keyword evidence="1" id="KW-1277">Toxin-antitoxin system</keyword>